<dbReference type="Proteomes" id="UP000297245">
    <property type="component" value="Unassembled WGS sequence"/>
</dbReference>
<dbReference type="EMBL" id="ML179885">
    <property type="protein sequence ID" value="THU80637.1"/>
    <property type="molecule type" value="Genomic_DNA"/>
</dbReference>
<protein>
    <submittedName>
        <fullName evidence="1">Uncharacterized protein</fullName>
    </submittedName>
</protein>
<evidence type="ECO:0000313" key="2">
    <source>
        <dbReference type="Proteomes" id="UP000297245"/>
    </source>
</evidence>
<accession>A0A4S8KXC1</accession>
<sequence length="173" mass="19900">MYMESLCRHLGRQEKLWDVVTEVVMRWRSEICSLIHIDLAKYNNPKDRAVPMCITEFIGDPILRIFIIQDRSSGRRSALKDRDTIIPIDSELFFNDYSKSPRAGRLMVFQGELHPPLNQMKLVSSQNFAKYSWTLVLKDQPSSETSATHIECVMISLVTGYAASGKRSRENIC</sequence>
<name>A0A4S8KXC1_DENBC</name>
<evidence type="ECO:0000313" key="1">
    <source>
        <dbReference type="EMBL" id="THU80637.1"/>
    </source>
</evidence>
<reference evidence="1 2" key="1">
    <citation type="journal article" date="2019" name="Nat. Ecol. Evol.">
        <title>Megaphylogeny resolves global patterns of mushroom evolution.</title>
        <authorList>
            <person name="Varga T."/>
            <person name="Krizsan K."/>
            <person name="Foldi C."/>
            <person name="Dima B."/>
            <person name="Sanchez-Garcia M."/>
            <person name="Sanchez-Ramirez S."/>
            <person name="Szollosi G.J."/>
            <person name="Szarkandi J.G."/>
            <person name="Papp V."/>
            <person name="Albert L."/>
            <person name="Andreopoulos W."/>
            <person name="Angelini C."/>
            <person name="Antonin V."/>
            <person name="Barry K.W."/>
            <person name="Bougher N.L."/>
            <person name="Buchanan P."/>
            <person name="Buyck B."/>
            <person name="Bense V."/>
            <person name="Catcheside P."/>
            <person name="Chovatia M."/>
            <person name="Cooper J."/>
            <person name="Damon W."/>
            <person name="Desjardin D."/>
            <person name="Finy P."/>
            <person name="Geml J."/>
            <person name="Haridas S."/>
            <person name="Hughes K."/>
            <person name="Justo A."/>
            <person name="Karasinski D."/>
            <person name="Kautmanova I."/>
            <person name="Kiss B."/>
            <person name="Kocsube S."/>
            <person name="Kotiranta H."/>
            <person name="LaButti K.M."/>
            <person name="Lechner B.E."/>
            <person name="Liimatainen K."/>
            <person name="Lipzen A."/>
            <person name="Lukacs Z."/>
            <person name="Mihaltcheva S."/>
            <person name="Morgado L.N."/>
            <person name="Niskanen T."/>
            <person name="Noordeloos M.E."/>
            <person name="Ohm R.A."/>
            <person name="Ortiz-Santana B."/>
            <person name="Ovrebo C."/>
            <person name="Racz N."/>
            <person name="Riley R."/>
            <person name="Savchenko A."/>
            <person name="Shiryaev A."/>
            <person name="Soop K."/>
            <person name="Spirin V."/>
            <person name="Szebenyi C."/>
            <person name="Tomsovsky M."/>
            <person name="Tulloss R.E."/>
            <person name="Uehling J."/>
            <person name="Grigoriev I.V."/>
            <person name="Vagvolgyi C."/>
            <person name="Papp T."/>
            <person name="Martin F.M."/>
            <person name="Miettinen O."/>
            <person name="Hibbett D.S."/>
            <person name="Nagy L.G."/>
        </authorList>
    </citation>
    <scope>NUCLEOTIDE SEQUENCE [LARGE SCALE GENOMIC DNA]</scope>
    <source>
        <strain evidence="1 2">CBS 962.96</strain>
    </source>
</reference>
<dbReference type="AlphaFoldDB" id="A0A4S8KXC1"/>
<gene>
    <name evidence="1" type="ORF">K435DRAFT_809716</name>
</gene>
<organism evidence="1 2">
    <name type="scientific">Dendrothele bispora (strain CBS 962.96)</name>
    <dbReference type="NCBI Taxonomy" id="1314807"/>
    <lineage>
        <taxon>Eukaryota</taxon>
        <taxon>Fungi</taxon>
        <taxon>Dikarya</taxon>
        <taxon>Basidiomycota</taxon>
        <taxon>Agaricomycotina</taxon>
        <taxon>Agaricomycetes</taxon>
        <taxon>Agaricomycetidae</taxon>
        <taxon>Agaricales</taxon>
        <taxon>Agaricales incertae sedis</taxon>
        <taxon>Dendrothele</taxon>
    </lineage>
</organism>
<proteinExistence type="predicted"/>
<keyword evidence="2" id="KW-1185">Reference proteome</keyword>